<evidence type="ECO:0000256" key="2">
    <source>
        <dbReference type="ARBA" id="ARBA00007379"/>
    </source>
</evidence>
<organism evidence="14 15">
    <name type="scientific">Paenibacillus mucilaginosus 3016</name>
    <dbReference type="NCBI Taxonomy" id="1116391"/>
    <lineage>
        <taxon>Bacteria</taxon>
        <taxon>Bacillati</taxon>
        <taxon>Bacillota</taxon>
        <taxon>Bacilli</taxon>
        <taxon>Bacillales</taxon>
        <taxon>Paenibacillaceae</taxon>
        <taxon>Paenibacillus</taxon>
    </lineage>
</organism>
<dbReference type="RefSeq" id="WP_014370976.1">
    <property type="nucleotide sequence ID" value="NC_016935.1"/>
</dbReference>
<keyword evidence="15" id="KW-1185">Reference proteome</keyword>
<dbReference type="Pfam" id="PF02687">
    <property type="entry name" value="FtsX"/>
    <property type="match status" value="1"/>
</dbReference>
<evidence type="ECO:0000256" key="4">
    <source>
        <dbReference type="ARBA" id="ARBA00022475"/>
    </source>
</evidence>
<dbReference type="GO" id="GO:0051301">
    <property type="term" value="P:cell division"/>
    <property type="evidence" value="ECO:0007669"/>
    <property type="project" value="UniProtKB-KW"/>
</dbReference>
<keyword evidence="8 10" id="KW-0472">Membrane</keyword>
<sequence length="291" mass="32621">MRWNLARYYLRDARDGFRRSPGASLAAVLLITITLTAAGTLFLLRSGVQEVIGYLESQVKIKLMIDPAADAEPMAELLRGRSWVRSAEIETKEMSLQRLQKLFDGKEHLFRAFEHSNSLPDLITLELAEPAMAPLAAKELEGMKGVTEVIFSQKYAESVLIWSERSERYGLGFLLVLLIVSVLTVTIAVQLAMFRREKEIRVKLLIGAKESHVRGQFLFEGGLLGLFGGILASLAVYFFYDLAYTRLQLSYGGIFTYRQGWIELTAAGILLGGLLIGLAGSFWATRRWLHE</sequence>
<dbReference type="Proteomes" id="UP000007523">
    <property type="component" value="Chromosome"/>
</dbReference>
<feature type="domain" description="FtsX extracellular" evidence="13">
    <location>
        <begin position="59"/>
        <end position="149"/>
    </location>
</feature>
<accession>H6NAX0</accession>
<evidence type="ECO:0000313" key="15">
    <source>
        <dbReference type="Proteomes" id="UP000007523"/>
    </source>
</evidence>
<comment type="subcellular location">
    <subcellularLocation>
        <location evidence="1">Cell membrane</location>
        <topology evidence="1">Multi-pass membrane protein</topology>
    </subcellularLocation>
</comment>
<dbReference type="InterPro" id="IPR003838">
    <property type="entry name" value="ABC3_permease_C"/>
</dbReference>
<protein>
    <recommendedName>
        <fullName evidence="3 10">Cell division protein FtsX</fullName>
    </recommendedName>
</protein>
<dbReference type="InterPro" id="IPR004513">
    <property type="entry name" value="FtsX"/>
</dbReference>
<dbReference type="HOGENOM" id="CLU_073546_2_2_9"/>
<keyword evidence="6 11" id="KW-0812">Transmembrane</keyword>
<evidence type="ECO:0000256" key="3">
    <source>
        <dbReference type="ARBA" id="ARBA00021907"/>
    </source>
</evidence>
<evidence type="ECO:0000256" key="1">
    <source>
        <dbReference type="ARBA" id="ARBA00004651"/>
    </source>
</evidence>
<keyword evidence="7 11" id="KW-1133">Transmembrane helix</keyword>
<dbReference type="InterPro" id="IPR040690">
    <property type="entry name" value="FtsX_ECD"/>
</dbReference>
<dbReference type="Gene3D" id="3.30.70.3040">
    <property type="match status" value="1"/>
</dbReference>
<feature type="transmembrane region" description="Helical" evidence="11">
    <location>
        <begin position="215"/>
        <end position="240"/>
    </location>
</feature>
<evidence type="ECO:0000256" key="10">
    <source>
        <dbReference type="PIRNR" id="PIRNR003097"/>
    </source>
</evidence>
<evidence type="ECO:0000256" key="6">
    <source>
        <dbReference type="ARBA" id="ARBA00022692"/>
    </source>
</evidence>
<keyword evidence="4 10" id="KW-1003">Cell membrane</keyword>
<dbReference type="PIRSF" id="PIRSF003097">
    <property type="entry name" value="FtsX"/>
    <property type="match status" value="1"/>
</dbReference>
<keyword evidence="9 10" id="KW-0131">Cell cycle</keyword>
<evidence type="ECO:0000259" key="13">
    <source>
        <dbReference type="Pfam" id="PF18075"/>
    </source>
</evidence>
<feature type="transmembrane region" description="Helical" evidence="11">
    <location>
        <begin position="21"/>
        <end position="44"/>
    </location>
</feature>
<dbReference type="PANTHER" id="PTHR47755">
    <property type="entry name" value="CELL DIVISION PROTEIN FTSX"/>
    <property type="match status" value="1"/>
</dbReference>
<comment type="function">
    <text evidence="10">Part of the ABC transporter FtsEX involved in asymmetric cellular division facilitating the initiation of sporulation.</text>
</comment>
<keyword evidence="5 10" id="KW-0132">Cell division</keyword>
<name>H6NAX0_9BACL</name>
<gene>
    <name evidence="14" type="ORF">PM3016_4461</name>
</gene>
<evidence type="ECO:0000259" key="12">
    <source>
        <dbReference type="Pfam" id="PF02687"/>
    </source>
</evidence>
<dbReference type="PANTHER" id="PTHR47755:SF1">
    <property type="entry name" value="CELL DIVISION PROTEIN FTSX"/>
    <property type="match status" value="1"/>
</dbReference>
<evidence type="ECO:0000313" key="14">
    <source>
        <dbReference type="EMBL" id="AFC31225.1"/>
    </source>
</evidence>
<feature type="transmembrane region" description="Helical" evidence="11">
    <location>
        <begin position="169"/>
        <end position="194"/>
    </location>
</feature>
<reference evidence="14 15" key="1">
    <citation type="journal article" date="2012" name="J. Bacteriol.">
        <title>Complete Genome Sequence of Paenibacillus mucilaginosus 3016, a Bacterium Functional as Microbial Fertilizer.</title>
        <authorList>
            <person name="Ma M."/>
            <person name="Wang Z."/>
            <person name="Li L."/>
            <person name="Jiang X."/>
            <person name="Guan D."/>
            <person name="Cao F."/>
            <person name="Chen H."/>
            <person name="Wang X."/>
            <person name="Shen D."/>
            <person name="Du B."/>
            <person name="Li J."/>
        </authorList>
    </citation>
    <scope>NUCLEOTIDE SEQUENCE [LARGE SCALE GENOMIC DNA]</scope>
    <source>
        <strain evidence="14 15">3016</strain>
    </source>
</reference>
<proteinExistence type="inferred from homology"/>
<dbReference type="STRING" id="1116391.PM3016_4461"/>
<evidence type="ECO:0000256" key="5">
    <source>
        <dbReference type="ARBA" id="ARBA00022618"/>
    </source>
</evidence>
<evidence type="ECO:0000256" key="8">
    <source>
        <dbReference type="ARBA" id="ARBA00023136"/>
    </source>
</evidence>
<evidence type="ECO:0000256" key="9">
    <source>
        <dbReference type="ARBA" id="ARBA00023306"/>
    </source>
</evidence>
<comment type="similarity">
    <text evidence="2 10">Belongs to the ABC-4 integral membrane protein family. FtsX subfamily.</text>
</comment>
<dbReference type="EMBL" id="CP003235">
    <property type="protein sequence ID" value="AFC31225.1"/>
    <property type="molecule type" value="Genomic_DNA"/>
</dbReference>
<feature type="transmembrane region" description="Helical" evidence="11">
    <location>
        <begin position="260"/>
        <end position="284"/>
    </location>
</feature>
<evidence type="ECO:0000256" key="11">
    <source>
        <dbReference type="SAM" id="Phobius"/>
    </source>
</evidence>
<dbReference type="Pfam" id="PF18075">
    <property type="entry name" value="FtsX_ECD"/>
    <property type="match status" value="1"/>
</dbReference>
<dbReference type="KEGG" id="pmq:PM3016_4461"/>
<dbReference type="AlphaFoldDB" id="H6NAX0"/>
<dbReference type="GO" id="GO:0005886">
    <property type="term" value="C:plasma membrane"/>
    <property type="evidence" value="ECO:0007669"/>
    <property type="project" value="UniProtKB-SubCell"/>
</dbReference>
<evidence type="ECO:0000256" key="7">
    <source>
        <dbReference type="ARBA" id="ARBA00022989"/>
    </source>
</evidence>
<feature type="domain" description="ABC3 transporter permease C-terminal" evidence="12">
    <location>
        <begin position="173"/>
        <end position="288"/>
    </location>
</feature>